<evidence type="ECO:0000313" key="1">
    <source>
        <dbReference type="EMBL" id="MFI2487114.1"/>
    </source>
</evidence>
<comment type="caution">
    <text evidence="1">The sequence shown here is derived from an EMBL/GenBank/DDBJ whole genome shotgun (WGS) entry which is preliminary data.</text>
</comment>
<dbReference type="Proteomes" id="UP001611580">
    <property type="component" value="Unassembled WGS sequence"/>
</dbReference>
<keyword evidence="2" id="KW-1185">Reference proteome</keyword>
<dbReference type="EMBL" id="JBIRYI010000005">
    <property type="protein sequence ID" value="MFI2487114.1"/>
    <property type="molecule type" value="Genomic_DNA"/>
</dbReference>
<proteinExistence type="predicted"/>
<dbReference type="PANTHER" id="PTHR38436:SF1">
    <property type="entry name" value="ESTER CYCLASE"/>
    <property type="match status" value="1"/>
</dbReference>
<evidence type="ECO:0000313" key="2">
    <source>
        <dbReference type="Proteomes" id="UP001611580"/>
    </source>
</evidence>
<gene>
    <name evidence="1" type="ORF">ACH47X_09405</name>
</gene>
<sequence>MSTDTTGTAPRTAGMTPDELRDFYRRYIELANNRDFDRMAEFAHDEVIMNGTPVSRDDMVAEFRRHTTAVPDLSWEVQELLVDGTHVAARLVDTGTPVAEWNGLAPTGATVTFAETAFYEVVDGRFKHMWYLMDGVALQAQLTA</sequence>
<protein>
    <submittedName>
        <fullName evidence="1">Ester cyclase</fullName>
    </submittedName>
</protein>
<dbReference type="Pfam" id="PF07366">
    <property type="entry name" value="SnoaL"/>
    <property type="match status" value="1"/>
</dbReference>
<dbReference type="InterPro" id="IPR032710">
    <property type="entry name" value="NTF2-like_dom_sf"/>
</dbReference>
<name>A0ABW7XIQ7_9MICO</name>
<dbReference type="Gene3D" id="3.10.450.50">
    <property type="match status" value="1"/>
</dbReference>
<dbReference type="PANTHER" id="PTHR38436">
    <property type="entry name" value="POLYKETIDE CYCLASE SNOAL-LIKE DOMAIN"/>
    <property type="match status" value="1"/>
</dbReference>
<accession>A0ABW7XIQ7</accession>
<organism evidence="1 2">
    <name type="scientific">Promicromonospora kroppenstedtii</name>
    <dbReference type="NCBI Taxonomy" id="440482"/>
    <lineage>
        <taxon>Bacteria</taxon>
        <taxon>Bacillati</taxon>
        <taxon>Actinomycetota</taxon>
        <taxon>Actinomycetes</taxon>
        <taxon>Micrococcales</taxon>
        <taxon>Promicromonosporaceae</taxon>
        <taxon>Promicromonospora</taxon>
    </lineage>
</organism>
<dbReference type="InterPro" id="IPR009959">
    <property type="entry name" value="Cyclase_SnoaL-like"/>
</dbReference>
<dbReference type="RefSeq" id="WP_397403572.1">
    <property type="nucleotide sequence ID" value="NZ_JBIRYI010000005.1"/>
</dbReference>
<reference evidence="1 2" key="1">
    <citation type="submission" date="2024-10" db="EMBL/GenBank/DDBJ databases">
        <title>The Natural Products Discovery Center: Release of the First 8490 Sequenced Strains for Exploring Actinobacteria Biosynthetic Diversity.</title>
        <authorList>
            <person name="Kalkreuter E."/>
            <person name="Kautsar S.A."/>
            <person name="Yang D."/>
            <person name="Bader C.D."/>
            <person name="Teijaro C.N."/>
            <person name="Fluegel L."/>
            <person name="Davis C.M."/>
            <person name="Simpson J.R."/>
            <person name="Lauterbach L."/>
            <person name="Steele A.D."/>
            <person name="Gui C."/>
            <person name="Meng S."/>
            <person name="Li G."/>
            <person name="Viehrig K."/>
            <person name="Ye F."/>
            <person name="Su P."/>
            <person name="Kiefer A.F."/>
            <person name="Nichols A."/>
            <person name="Cepeda A.J."/>
            <person name="Yan W."/>
            <person name="Fan B."/>
            <person name="Jiang Y."/>
            <person name="Adhikari A."/>
            <person name="Zheng C.-J."/>
            <person name="Schuster L."/>
            <person name="Cowan T.M."/>
            <person name="Smanski M.J."/>
            <person name="Chevrette M.G."/>
            <person name="De Carvalho L.P.S."/>
            <person name="Shen B."/>
        </authorList>
    </citation>
    <scope>NUCLEOTIDE SEQUENCE [LARGE SCALE GENOMIC DNA]</scope>
    <source>
        <strain evidence="1 2">NPDC019481</strain>
    </source>
</reference>
<dbReference type="SUPFAM" id="SSF54427">
    <property type="entry name" value="NTF2-like"/>
    <property type="match status" value="1"/>
</dbReference>